<protein>
    <submittedName>
        <fullName evidence="3">Uncharacterized protein</fullName>
    </submittedName>
</protein>
<proteinExistence type="predicted"/>
<dbReference type="InterPro" id="IPR036846">
    <property type="entry name" value="GM2-AP_sf"/>
</dbReference>
<dbReference type="AlphaFoldDB" id="A0A067RAQ5"/>
<sequence>MTVCVMAAMWLTSTAVVAGLLLSCSAWNLLRLFKPDVDTMDVKNVQVINCGSKNDPIHLKEMKVSHNNSRLEDTMDVKNVQLINCGSNNDPIQLKEIEVSHNNSRLGVSLRIQAKTNITEPIKATYTILRKGSLYSIPIRGVIQDICVFDALVTQQCTAKVNKLIAPCKCPIEKVFLFITH</sequence>
<evidence type="ECO:0000313" key="3">
    <source>
        <dbReference type="EMBL" id="KDR15710.1"/>
    </source>
</evidence>
<evidence type="ECO:0000313" key="4">
    <source>
        <dbReference type="Proteomes" id="UP000027135"/>
    </source>
</evidence>
<reference evidence="3 4" key="1">
    <citation type="journal article" date="2014" name="Nat. Commun.">
        <title>Molecular traces of alternative social organization in a termite genome.</title>
        <authorList>
            <person name="Terrapon N."/>
            <person name="Li C."/>
            <person name="Robertson H.M."/>
            <person name="Ji L."/>
            <person name="Meng X."/>
            <person name="Booth W."/>
            <person name="Chen Z."/>
            <person name="Childers C.P."/>
            <person name="Glastad K.M."/>
            <person name="Gokhale K."/>
            <person name="Gowin J."/>
            <person name="Gronenberg W."/>
            <person name="Hermansen R.A."/>
            <person name="Hu H."/>
            <person name="Hunt B.G."/>
            <person name="Huylmans A.K."/>
            <person name="Khalil S.M."/>
            <person name="Mitchell R.D."/>
            <person name="Munoz-Torres M.C."/>
            <person name="Mustard J.A."/>
            <person name="Pan H."/>
            <person name="Reese J.T."/>
            <person name="Scharf M.E."/>
            <person name="Sun F."/>
            <person name="Vogel H."/>
            <person name="Xiao J."/>
            <person name="Yang W."/>
            <person name="Yang Z."/>
            <person name="Yang Z."/>
            <person name="Zhou J."/>
            <person name="Zhu J."/>
            <person name="Brent C.S."/>
            <person name="Elsik C.G."/>
            <person name="Goodisman M.A."/>
            <person name="Liberles D.A."/>
            <person name="Roe R.M."/>
            <person name="Vargo E.L."/>
            <person name="Vilcinskas A."/>
            <person name="Wang J."/>
            <person name="Bornberg-Bauer E."/>
            <person name="Korb J."/>
            <person name="Zhang G."/>
            <person name="Liebig J."/>
        </authorList>
    </citation>
    <scope>NUCLEOTIDE SEQUENCE [LARGE SCALE GENOMIC DNA]</scope>
    <source>
        <tissue evidence="3">Whole organism</tissue>
    </source>
</reference>
<gene>
    <name evidence="3" type="ORF">L798_09787</name>
</gene>
<dbReference type="Proteomes" id="UP000027135">
    <property type="component" value="Unassembled WGS sequence"/>
</dbReference>
<dbReference type="STRING" id="136037.A0A067RAQ5"/>
<dbReference type="SUPFAM" id="SSF63707">
    <property type="entry name" value="Ganglioside M2 (gm2) activator"/>
    <property type="match status" value="1"/>
</dbReference>
<organism evidence="3 4">
    <name type="scientific">Zootermopsis nevadensis</name>
    <name type="common">Dampwood termite</name>
    <dbReference type="NCBI Taxonomy" id="136037"/>
    <lineage>
        <taxon>Eukaryota</taxon>
        <taxon>Metazoa</taxon>
        <taxon>Ecdysozoa</taxon>
        <taxon>Arthropoda</taxon>
        <taxon>Hexapoda</taxon>
        <taxon>Insecta</taxon>
        <taxon>Pterygota</taxon>
        <taxon>Neoptera</taxon>
        <taxon>Polyneoptera</taxon>
        <taxon>Dictyoptera</taxon>
        <taxon>Blattodea</taxon>
        <taxon>Blattoidea</taxon>
        <taxon>Termitoidae</taxon>
        <taxon>Termopsidae</taxon>
        <taxon>Zootermopsis</taxon>
    </lineage>
</organism>
<name>A0A067RAQ5_ZOONE</name>
<keyword evidence="4" id="KW-1185">Reference proteome</keyword>
<dbReference type="EMBL" id="KK852818">
    <property type="protein sequence ID" value="KDR15710.1"/>
    <property type="molecule type" value="Genomic_DNA"/>
</dbReference>
<keyword evidence="1 2" id="KW-0732">Signal</keyword>
<dbReference type="InParanoid" id="A0A067RAQ5"/>
<accession>A0A067RAQ5</accession>
<feature type="chain" id="PRO_5001648078" evidence="2">
    <location>
        <begin position="19"/>
        <end position="181"/>
    </location>
</feature>
<evidence type="ECO:0000256" key="2">
    <source>
        <dbReference type="SAM" id="SignalP"/>
    </source>
</evidence>
<evidence type="ECO:0000256" key="1">
    <source>
        <dbReference type="ARBA" id="ARBA00022729"/>
    </source>
</evidence>
<feature type="signal peptide" evidence="2">
    <location>
        <begin position="1"/>
        <end position="18"/>
    </location>
</feature>
<dbReference type="Gene3D" id="2.70.220.10">
    <property type="entry name" value="Ganglioside GM2 activator"/>
    <property type="match status" value="1"/>
</dbReference>